<keyword evidence="1" id="KW-1133">Transmembrane helix</keyword>
<evidence type="ECO:0000313" key="4">
    <source>
        <dbReference type="Proteomes" id="UP001157167"/>
    </source>
</evidence>
<dbReference type="RefSeq" id="WP_284186426.1">
    <property type="nucleotide sequence ID" value="NZ_BSPX01000002.1"/>
</dbReference>
<dbReference type="Pfam" id="PF01578">
    <property type="entry name" value="Cytochrom_C_asm"/>
    <property type="match status" value="1"/>
</dbReference>
<feature type="transmembrane region" description="Helical" evidence="1">
    <location>
        <begin position="6"/>
        <end position="22"/>
    </location>
</feature>
<dbReference type="InterPro" id="IPR002541">
    <property type="entry name" value="Cyt_c_assembly"/>
</dbReference>
<proteinExistence type="predicted"/>
<gene>
    <name evidence="3" type="ORF">GCM10007933_02950</name>
</gene>
<reference evidence="4" key="1">
    <citation type="journal article" date="2019" name="Int. J. Syst. Evol. Microbiol.">
        <title>The Global Catalogue of Microorganisms (GCM) 10K type strain sequencing project: providing services to taxonomists for standard genome sequencing and annotation.</title>
        <authorList>
            <consortium name="The Broad Institute Genomics Platform"/>
            <consortium name="The Broad Institute Genome Sequencing Center for Infectious Disease"/>
            <person name="Wu L."/>
            <person name="Ma J."/>
        </authorList>
    </citation>
    <scope>NUCLEOTIDE SEQUENCE [LARGE SCALE GENOMIC DNA]</scope>
    <source>
        <strain evidence="4">NBRC 102407</strain>
    </source>
</reference>
<evidence type="ECO:0000259" key="2">
    <source>
        <dbReference type="Pfam" id="PF01578"/>
    </source>
</evidence>
<keyword evidence="1" id="KW-0812">Transmembrane</keyword>
<organism evidence="3 4">
    <name type="scientific">Zoogloea oryzae</name>
    <dbReference type="NCBI Taxonomy" id="310767"/>
    <lineage>
        <taxon>Bacteria</taxon>
        <taxon>Pseudomonadati</taxon>
        <taxon>Pseudomonadota</taxon>
        <taxon>Betaproteobacteria</taxon>
        <taxon>Rhodocyclales</taxon>
        <taxon>Zoogloeaceae</taxon>
        <taxon>Zoogloea</taxon>
    </lineage>
</organism>
<keyword evidence="1" id="KW-0472">Membrane</keyword>
<keyword evidence="4" id="KW-1185">Reference proteome</keyword>
<accession>A0ABQ6F5M4</accession>
<dbReference type="InterPro" id="IPR052372">
    <property type="entry name" value="YpjD/HemX"/>
</dbReference>
<feature type="transmembrane region" description="Helical" evidence="1">
    <location>
        <begin position="218"/>
        <end position="235"/>
    </location>
</feature>
<evidence type="ECO:0000313" key="3">
    <source>
        <dbReference type="EMBL" id="GLT20843.1"/>
    </source>
</evidence>
<name>A0ABQ6F5M4_9RHOO</name>
<feature type="transmembrane region" description="Helical" evidence="1">
    <location>
        <begin position="99"/>
        <end position="121"/>
    </location>
</feature>
<sequence>MPAILLHLLPASLYALLGVHFWHTRWIAPTSAPRQGLQPKERVLMLAALVAHGFALNSTFFSAEGIHFGFSLALSLMLWLAILFYWIESLYARLEGLQTLGMPVAAVCSLLPAFFPGAHVLENASAPLFRAHFVVAMLAYSLFTLAALHAMLMSVAERRLHGAHLTRAFAALPPLLTMETLLFRLIGIAFVLLTLTVGSGVLFSEALFGKAFRLDHKTVFAIISWLIFGSLLVGRHFQGWRGKKAQYWTLAGFIALMLAYVGSRFVAEVLLGRAA</sequence>
<protein>
    <recommendedName>
        <fullName evidence="2">Cytochrome c assembly protein domain-containing protein</fullName>
    </recommendedName>
</protein>
<feature type="transmembrane region" description="Helical" evidence="1">
    <location>
        <begin position="181"/>
        <end position="203"/>
    </location>
</feature>
<dbReference type="PANTHER" id="PTHR38034:SF1">
    <property type="entry name" value="INNER MEMBRANE PROTEIN YPJD"/>
    <property type="match status" value="1"/>
</dbReference>
<dbReference type="EMBL" id="BSPX01000002">
    <property type="protein sequence ID" value="GLT20843.1"/>
    <property type="molecule type" value="Genomic_DNA"/>
</dbReference>
<dbReference type="PANTHER" id="PTHR38034">
    <property type="entry name" value="INNER MEMBRANE PROTEIN YPJD"/>
    <property type="match status" value="1"/>
</dbReference>
<feature type="transmembrane region" description="Helical" evidence="1">
    <location>
        <begin position="43"/>
        <end position="60"/>
    </location>
</feature>
<comment type="caution">
    <text evidence="3">The sequence shown here is derived from an EMBL/GenBank/DDBJ whole genome shotgun (WGS) entry which is preliminary data.</text>
</comment>
<feature type="domain" description="Cytochrome c assembly protein" evidence="2">
    <location>
        <begin position="47"/>
        <end position="270"/>
    </location>
</feature>
<feature type="transmembrane region" description="Helical" evidence="1">
    <location>
        <begin position="133"/>
        <end position="152"/>
    </location>
</feature>
<evidence type="ECO:0000256" key="1">
    <source>
        <dbReference type="SAM" id="Phobius"/>
    </source>
</evidence>
<feature type="transmembrane region" description="Helical" evidence="1">
    <location>
        <begin position="66"/>
        <end position="87"/>
    </location>
</feature>
<dbReference type="Proteomes" id="UP001157167">
    <property type="component" value="Unassembled WGS sequence"/>
</dbReference>
<feature type="transmembrane region" description="Helical" evidence="1">
    <location>
        <begin position="247"/>
        <end position="267"/>
    </location>
</feature>